<evidence type="ECO:0000313" key="1">
    <source>
        <dbReference type="EMBL" id="CAD73830.1"/>
    </source>
</evidence>
<dbReference type="AlphaFoldDB" id="Q7USG6"/>
<dbReference type="EMBL" id="BX294140">
    <property type="protein sequence ID" value="CAD73830.1"/>
    <property type="molecule type" value="Genomic_DNA"/>
</dbReference>
<dbReference type="HOGENOM" id="CLU_3140037_0_0_0"/>
<sequence length="49" mass="5586">MQRKRRDDDIKYRNYAVPARDHGDCGIACGTSTLDWNSVSVAWFQPSPT</sequence>
<dbReference type="Proteomes" id="UP000001025">
    <property type="component" value="Chromosome"/>
</dbReference>
<protein>
    <submittedName>
        <fullName evidence="1">Uncharacterized protein</fullName>
    </submittedName>
</protein>
<dbReference type="STRING" id="243090.RB4510"/>
<dbReference type="KEGG" id="rba:RB4510"/>
<reference evidence="1 2" key="1">
    <citation type="journal article" date="2003" name="Proc. Natl. Acad. Sci. U.S.A.">
        <title>Complete genome sequence of the marine planctomycete Pirellula sp. strain 1.</title>
        <authorList>
            <person name="Gloeckner F.O."/>
            <person name="Kube M."/>
            <person name="Bauer M."/>
            <person name="Teeling H."/>
            <person name="Lombardot T."/>
            <person name="Ludwig W."/>
            <person name="Gade D."/>
            <person name="Beck A."/>
            <person name="Borzym K."/>
            <person name="Heitmann K."/>
            <person name="Rabus R."/>
            <person name="Schlesner H."/>
            <person name="Amann R."/>
            <person name="Reinhardt R."/>
        </authorList>
    </citation>
    <scope>NUCLEOTIDE SEQUENCE [LARGE SCALE GENOMIC DNA]</scope>
    <source>
        <strain evidence="2">DSM 10527 / NCIMB 13988 / SH1</strain>
    </source>
</reference>
<name>Q7USG6_RHOBA</name>
<keyword evidence="2" id="KW-1185">Reference proteome</keyword>
<evidence type="ECO:0000313" key="2">
    <source>
        <dbReference type="Proteomes" id="UP000001025"/>
    </source>
</evidence>
<dbReference type="EnsemblBacteria" id="CAD73830">
    <property type="protein sequence ID" value="CAD73830"/>
    <property type="gene ID" value="RB4510"/>
</dbReference>
<proteinExistence type="predicted"/>
<gene>
    <name evidence="1" type="ordered locus">RB4510</name>
</gene>
<accession>Q7USG6</accession>
<dbReference type="InParanoid" id="Q7USG6"/>
<organism evidence="1 2">
    <name type="scientific">Rhodopirellula baltica (strain DSM 10527 / NCIMB 13988 / SH1)</name>
    <dbReference type="NCBI Taxonomy" id="243090"/>
    <lineage>
        <taxon>Bacteria</taxon>
        <taxon>Pseudomonadati</taxon>
        <taxon>Planctomycetota</taxon>
        <taxon>Planctomycetia</taxon>
        <taxon>Pirellulales</taxon>
        <taxon>Pirellulaceae</taxon>
        <taxon>Rhodopirellula</taxon>
    </lineage>
</organism>